<evidence type="ECO:0000256" key="6">
    <source>
        <dbReference type="SAM" id="Phobius"/>
    </source>
</evidence>
<evidence type="ECO:0000313" key="8">
    <source>
        <dbReference type="EMBL" id="MFC4553854.1"/>
    </source>
</evidence>
<evidence type="ECO:0000256" key="2">
    <source>
        <dbReference type="ARBA" id="ARBA00022692"/>
    </source>
</evidence>
<feature type="transmembrane region" description="Helical" evidence="6">
    <location>
        <begin position="29"/>
        <end position="54"/>
    </location>
</feature>
<gene>
    <name evidence="8" type="ORF">ACFO3F_01215</name>
</gene>
<evidence type="ECO:0000313" key="9">
    <source>
        <dbReference type="Proteomes" id="UP001595955"/>
    </source>
</evidence>
<dbReference type="PANTHER" id="PTHR10806:SF6">
    <property type="entry name" value="SIGNAL PEPTIDASE COMPLEX CATALYTIC SUBUNIT SEC11"/>
    <property type="match status" value="1"/>
</dbReference>
<keyword evidence="8" id="KW-0378">Hydrolase</keyword>
<dbReference type="PRINTS" id="PR00728">
    <property type="entry name" value="SIGNALPTASE"/>
</dbReference>
<evidence type="ECO:0000256" key="1">
    <source>
        <dbReference type="ARBA" id="ARBA00004370"/>
    </source>
</evidence>
<evidence type="ECO:0000259" key="7">
    <source>
        <dbReference type="Pfam" id="PF10502"/>
    </source>
</evidence>
<comment type="caution">
    <text evidence="8">The sequence shown here is derived from an EMBL/GenBank/DDBJ whole genome shotgun (WGS) entry which is preliminary data.</text>
</comment>
<proteinExistence type="predicted"/>
<keyword evidence="3 6" id="KW-1133">Transmembrane helix</keyword>
<evidence type="ECO:0000256" key="4">
    <source>
        <dbReference type="ARBA" id="ARBA00023136"/>
    </source>
</evidence>
<evidence type="ECO:0000256" key="3">
    <source>
        <dbReference type="ARBA" id="ARBA00022989"/>
    </source>
</evidence>
<reference evidence="9" key="1">
    <citation type="journal article" date="2019" name="Int. J. Syst. Evol. Microbiol.">
        <title>The Global Catalogue of Microorganisms (GCM) 10K type strain sequencing project: providing services to taxonomists for standard genome sequencing and annotation.</title>
        <authorList>
            <consortium name="The Broad Institute Genomics Platform"/>
            <consortium name="The Broad Institute Genome Sequencing Center for Infectious Disease"/>
            <person name="Wu L."/>
            <person name="Ma J."/>
        </authorList>
    </citation>
    <scope>NUCLEOTIDE SEQUENCE [LARGE SCALE GENOMIC DNA]</scope>
    <source>
        <strain evidence="9">JCM 3369</strain>
    </source>
</reference>
<dbReference type="EMBL" id="JBHSGF010000001">
    <property type="protein sequence ID" value="MFC4553854.1"/>
    <property type="molecule type" value="Genomic_DNA"/>
</dbReference>
<dbReference type="InterPro" id="IPR019533">
    <property type="entry name" value="Peptidase_S26"/>
</dbReference>
<dbReference type="RefSeq" id="WP_164471279.1">
    <property type="nucleotide sequence ID" value="NZ_CP033325.1"/>
</dbReference>
<dbReference type="InterPro" id="IPR036286">
    <property type="entry name" value="LexA/Signal_pep-like_sf"/>
</dbReference>
<dbReference type="NCBIfam" id="TIGR02228">
    <property type="entry name" value="sigpep_I_arch"/>
    <property type="match status" value="1"/>
</dbReference>
<feature type="domain" description="Peptidase S26" evidence="7">
    <location>
        <begin position="41"/>
        <end position="114"/>
    </location>
</feature>
<evidence type="ECO:0000256" key="5">
    <source>
        <dbReference type="NCBIfam" id="TIGR02228"/>
    </source>
</evidence>
<name>A0ABV9D6D6_9MICO</name>
<sequence length="195" mass="19985">MTAGGIAAAPGRTSRARHRSTRAGAWNRFVGIGSALLSVVLVVAVLAALALAVVPRFLGGSALTVLSGSMEPLYSAGDMVVVVPVDADEIQVGDVVAFQPVSGDPTLITHRVVAESLGGEGGAMFVTRGDANGADDDPIEAEQIMGRALYHVRAAGHVVLWAGDHTRTIVAGAAVVLLVYAAVMLLRPSGRRAAR</sequence>
<dbReference type="Pfam" id="PF10502">
    <property type="entry name" value="Peptidase_S26"/>
    <property type="match status" value="1"/>
</dbReference>
<dbReference type="InterPro" id="IPR001733">
    <property type="entry name" value="Peptidase_S26B"/>
</dbReference>
<dbReference type="SUPFAM" id="SSF51306">
    <property type="entry name" value="LexA/Signal peptidase"/>
    <property type="match status" value="1"/>
</dbReference>
<protein>
    <recommendedName>
        <fullName evidence="5">Signal peptidase I</fullName>
        <ecNumber evidence="5">3.4.21.89</ecNumber>
    </recommendedName>
</protein>
<dbReference type="Gene3D" id="2.10.109.10">
    <property type="entry name" value="Umud Fragment, subunit A"/>
    <property type="match status" value="1"/>
</dbReference>
<comment type="subcellular location">
    <subcellularLocation>
        <location evidence="1">Membrane</location>
    </subcellularLocation>
</comment>
<dbReference type="CDD" id="cd06530">
    <property type="entry name" value="S26_SPase_I"/>
    <property type="match status" value="1"/>
</dbReference>
<dbReference type="Proteomes" id="UP001595955">
    <property type="component" value="Unassembled WGS sequence"/>
</dbReference>
<dbReference type="EC" id="3.4.21.89" evidence="5"/>
<organism evidence="8 9">
    <name type="scientific">Georgenia faecalis</name>
    <dbReference type="NCBI Taxonomy" id="2483799"/>
    <lineage>
        <taxon>Bacteria</taxon>
        <taxon>Bacillati</taxon>
        <taxon>Actinomycetota</taxon>
        <taxon>Actinomycetes</taxon>
        <taxon>Micrococcales</taxon>
        <taxon>Bogoriellaceae</taxon>
        <taxon>Georgenia</taxon>
    </lineage>
</organism>
<keyword evidence="9" id="KW-1185">Reference proteome</keyword>
<feature type="transmembrane region" description="Helical" evidence="6">
    <location>
        <begin position="168"/>
        <end position="186"/>
    </location>
</feature>
<keyword evidence="2 6" id="KW-0812">Transmembrane</keyword>
<accession>A0ABV9D6D6</accession>
<dbReference type="PANTHER" id="PTHR10806">
    <property type="entry name" value="SIGNAL PEPTIDASE COMPLEX CATALYTIC SUBUNIT SEC11"/>
    <property type="match status" value="1"/>
</dbReference>
<keyword evidence="4 6" id="KW-0472">Membrane</keyword>
<dbReference type="GO" id="GO:0009003">
    <property type="term" value="F:signal peptidase activity"/>
    <property type="evidence" value="ECO:0007669"/>
    <property type="project" value="UniProtKB-EC"/>
</dbReference>